<reference evidence="1 2" key="1">
    <citation type="submission" date="2024-10" db="EMBL/GenBank/DDBJ databases">
        <title>Updated reference genomes for cyclostephanoid diatoms.</title>
        <authorList>
            <person name="Roberts W.R."/>
            <person name="Alverson A.J."/>
        </authorList>
    </citation>
    <scope>NUCLEOTIDE SEQUENCE [LARGE SCALE GENOMIC DNA]</scope>
    <source>
        <strain evidence="1 2">AJA010-31</strain>
    </source>
</reference>
<name>A0ABD3PG55_9STRA</name>
<organism evidence="1 2">
    <name type="scientific">Cyclotella atomus</name>
    <dbReference type="NCBI Taxonomy" id="382360"/>
    <lineage>
        <taxon>Eukaryota</taxon>
        <taxon>Sar</taxon>
        <taxon>Stramenopiles</taxon>
        <taxon>Ochrophyta</taxon>
        <taxon>Bacillariophyta</taxon>
        <taxon>Coscinodiscophyceae</taxon>
        <taxon>Thalassiosirophycidae</taxon>
        <taxon>Stephanodiscales</taxon>
        <taxon>Stephanodiscaceae</taxon>
        <taxon>Cyclotella</taxon>
    </lineage>
</organism>
<dbReference type="PANTHER" id="PTHR43642">
    <property type="entry name" value="HYBRID SIGNAL TRANSDUCTION HISTIDINE KINASE G"/>
    <property type="match status" value="1"/>
</dbReference>
<gene>
    <name evidence="1" type="ORF">ACHAWO_013289</name>
</gene>
<evidence type="ECO:0000313" key="2">
    <source>
        <dbReference type="Proteomes" id="UP001530400"/>
    </source>
</evidence>
<accession>A0ABD3PG55</accession>
<dbReference type="InterPro" id="IPR053159">
    <property type="entry name" value="Hybrid_Histidine_Kinase"/>
</dbReference>
<comment type="caution">
    <text evidence="1">The sequence shown here is derived from an EMBL/GenBank/DDBJ whole genome shotgun (WGS) entry which is preliminary data.</text>
</comment>
<dbReference type="EMBL" id="JALLPJ020000624">
    <property type="protein sequence ID" value="KAL3787105.1"/>
    <property type="molecule type" value="Genomic_DNA"/>
</dbReference>
<evidence type="ECO:0000313" key="1">
    <source>
        <dbReference type="EMBL" id="KAL3787105.1"/>
    </source>
</evidence>
<dbReference type="AlphaFoldDB" id="A0ABD3PG55"/>
<dbReference type="PANTHER" id="PTHR43642:SF1">
    <property type="entry name" value="HYBRID SIGNAL TRANSDUCTION HISTIDINE KINASE G"/>
    <property type="match status" value="1"/>
</dbReference>
<dbReference type="Proteomes" id="UP001530400">
    <property type="component" value="Unassembled WGS sequence"/>
</dbReference>
<sequence>MRQEKPLSALSMAFDEYCDLLLRRKDSDWANKVVSNLRLALLSQDETLLLGFIPKLGLLQLSIPTSTIDAEMQYRDLDDAQWADDASIDVLNQLLRRDEIKFFLIVCYRDDEIRVGYPLIKMLSDVGPFGVISTITKLGSIDEDELTSVMSNGLCLLPCQVKTLASIVYKRTRGNILFILQLIMSLNHDGLLYIDLGHKRWGWQKE</sequence>
<protein>
    <submittedName>
        <fullName evidence="1">Uncharacterized protein</fullName>
    </submittedName>
</protein>
<proteinExistence type="predicted"/>
<keyword evidence="2" id="KW-1185">Reference proteome</keyword>